<reference evidence="1" key="1">
    <citation type="submission" date="2015-04" db="UniProtKB">
        <authorList>
            <consortium name="EnsemblPlants"/>
        </authorList>
    </citation>
    <scope>IDENTIFICATION</scope>
</reference>
<keyword evidence="2" id="KW-1185">Reference proteome</keyword>
<dbReference type="HOGENOM" id="CLU_2691887_0_0_1"/>
<protein>
    <submittedName>
        <fullName evidence="1">Uncharacterized protein</fullName>
    </submittedName>
</protein>
<dbReference type="Proteomes" id="UP000008021">
    <property type="component" value="Chromosome 1"/>
</dbReference>
<evidence type="ECO:0000313" key="1">
    <source>
        <dbReference type="EnsemblPlants" id="OMERI01G19590.1"/>
    </source>
</evidence>
<organism evidence="1">
    <name type="scientific">Oryza meridionalis</name>
    <dbReference type="NCBI Taxonomy" id="40149"/>
    <lineage>
        <taxon>Eukaryota</taxon>
        <taxon>Viridiplantae</taxon>
        <taxon>Streptophyta</taxon>
        <taxon>Embryophyta</taxon>
        <taxon>Tracheophyta</taxon>
        <taxon>Spermatophyta</taxon>
        <taxon>Magnoliopsida</taxon>
        <taxon>Liliopsida</taxon>
        <taxon>Poales</taxon>
        <taxon>Poaceae</taxon>
        <taxon>BOP clade</taxon>
        <taxon>Oryzoideae</taxon>
        <taxon>Oryzeae</taxon>
        <taxon>Oryzinae</taxon>
        <taxon>Oryza</taxon>
    </lineage>
</organism>
<reference evidence="1" key="2">
    <citation type="submission" date="2018-05" db="EMBL/GenBank/DDBJ databases">
        <title>OmerRS3 (Oryza meridionalis Reference Sequence Version 3).</title>
        <authorList>
            <person name="Zhang J."/>
            <person name="Kudrna D."/>
            <person name="Lee S."/>
            <person name="Talag J."/>
            <person name="Welchert J."/>
            <person name="Wing R.A."/>
        </authorList>
    </citation>
    <scope>NUCLEOTIDE SEQUENCE [LARGE SCALE GENOMIC DNA]</scope>
    <source>
        <strain evidence="1">cv. OR44</strain>
    </source>
</reference>
<evidence type="ECO:0000313" key="2">
    <source>
        <dbReference type="Proteomes" id="UP000008021"/>
    </source>
</evidence>
<accession>A0A0E0C439</accession>
<sequence length="74" mass="8044">MDERDAGDEPVLHDAVMVARRCRIVQCLMPLPRHMPPRTVPQASPAWELQPHVAASAGTSTLPAASGLSLHCHR</sequence>
<dbReference type="Gramene" id="OMERI01G19590.1">
    <property type="protein sequence ID" value="OMERI01G19590.1"/>
    <property type="gene ID" value="OMERI01G19590"/>
</dbReference>
<proteinExistence type="predicted"/>
<dbReference type="EnsemblPlants" id="OMERI01G19590.1">
    <property type="protein sequence ID" value="OMERI01G19590.1"/>
    <property type="gene ID" value="OMERI01G19590"/>
</dbReference>
<name>A0A0E0C439_9ORYZ</name>
<dbReference type="AlphaFoldDB" id="A0A0E0C439"/>